<dbReference type="RefSeq" id="XP_020836476.1">
    <property type="nucleotide sequence ID" value="XM_020980817.1"/>
</dbReference>
<protein>
    <submittedName>
        <fullName evidence="10">Transcriptional regulator ATRX-like</fullName>
    </submittedName>
</protein>
<accession>A0A6P5JWM7</accession>
<dbReference type="SUPFAM" id="SSF52540">
    <property type="entry name" value="P-loop containing nucleoside triphosphate hydrolases"/>
    <property type="match status" value="1"/>
</dbReference>
<dbReference type="PANTHER" id="PTHR45797:SF3">
    <property type="entry name" value="TRANSCRIPTIONAL REGULATOR ATRX HOMOLOG"/>
    <property type="match status" value="1"/>
</dbReference>
<evidence type="ECO:0000256" key="2">
    <source>
        <dbReference type="ARBA" id="ARBA00007025"/>
    </source>
</evidence>
<dbReference type="GO" id="GO:0005524">
    <property type="term" value="F:ATP binding"/>
    <property type="evidence" value="ECO:0007669"/>
    <property type="project" value="UniProtKB-KW"/>
</dbReference>
<feature type="domain" description="SNF2 N-terminal" evidence="8">
    <location>
        <begin position="62"/>
        <end position="103"/>
    </location>
</feature>
<dbReference type="AlphaFoldDB" id="A0A6P5JWM7"/>
<keyword evidence="5" id="KW-0067">ATP-binding</keyword>
<sequence>EEEGENALLKEQERKKLREVVDSYASPTERPITTKLVLDEDEETKEPLVQIHKNLVTKLKPHQIDGVQFMWDCCCESVIQRKKSPGSGCILAHCMGLGKTLQNYGYSFLNDQDFHRAIILSPYLPIFIDNEPNSILAS</sequence>
<feature type="non-terminal residue" evidence="10">
    <location>
        <position position="1"/>
    </location>
</feature>
<evidence type="ECO:0000256" key="3">
    <source>
        <dbReference type="ARBA" id="ARBA00022741"/>
    </source>
</evidence>
<keyword evidence="6" id="KW-0238">DNA-binding</keyword>
<keyword evidence="7" id="KW-0539">Nucleus</keyword>
<evidence type="ECO:0000256" key="5">
    <source>
        <dbReference type="ARBA" id="ARBA00022840"/>
    </source>
</evidence>
<proteinExistence type="inferred from homology"/>
<dbReference type="Pfam" id="PF00176">
    <property type="entry name" value="SNF2-rel_dom"/>
    <property type="match status" value="1"/>
</dbReference>
<dbReference type="InterPro" id="IPR044574">
    <property type="entry name" value="ARIP4-like"/>
</dbReference>
<evidence type="ECO:0000313" key="9">
    <source>
        <dbReference type="Proteomes" id="UP000515140"/>
    </source>
</evidence>
<keyword evidence="4" id="KW-0378">Hydrolase</keyword>
<evidence type="ECO:0000256" key="7">
    <source>
        <dbReference type="ARBA" id="ARBA00023242"/>
    </source>
</evidence>
<gene>
    <name evidence="10" type="primary">LOC110204732</name>
</gene>
<keyword evidence="3" id="KW-0547">Nucleotide-binding</keyword>
<dbReference type="InterPro" id="IPR027417">
    <property type="entry name" value="P-loop_NTPase"/>
</dbReference>
<dbReference type="InterPro" id="IPR038718">
    <property type="entry name" value="SNF2-like_sf"/>
</dbReference>
<dbReference type="PANTHER" id="PTHR45797">
    <property type="entry name" value="RAD54-LIKE"/>
    <property type="match status" value="1"/>
</dbReference>
<reference evidence="10" key="1">
    <citation type="submission" date="2025-08" db="UniProtKB">
        <authorList>
            <consortium name="RefSeq"/>
        </authorList>
    </citation>
    <scope>IDENTIFICATION</scope>
    <source>
        <tissue evidence="10">Spleen</tissue>
    </source>
</reference>
<evidence type="ECO:0000256" key="4">
    <source>
        <dbReference type="ARBA" id="ARBA00022806"/>
    </source>
</evidence>
<feature type="non-terminal residue" evidence="10">
    <location>
        <position position="138"/>
    </location>
</feature>
<evidence type="ECO:0000259" key="8">
    <source>
        <dbReference type="Pfam" id="PF00176"/>
    </source>
</evidence>
<evidence type="ECO:0000256" key="1">
    <source>
        <dbReference type="ARBA" id="ARBA00004123"/>
    </source>
</evidence>
<evidence type="ECO:0000256" key="6">
    <source>
        <dbReference type="ARBA" id="ARBA00023125"/>
    </source>
</evidence>
<dbReference type="InterPro" id="IPR000330">
    <property type="entry name" value="SNF2_N"/>
</dbReference>
<comment type="subcellular location">
    <subcellularLocation>
        <location evidence="1">Nucleus</location>
    </subcellularLocation>
</comment>
<dbReference type="InParanoid" id="A0A6P5JWM7"/>
<organism evidence="9 10">
    <name type="scientific">Phascolarctos cinereus</name>
    <name type="common">Koala</name>
    <dbReference type="NCBI Taxonomy" id="38626"/>
    <lineage>
        <taxon>Eukaryota</taxon>
        <taxon>Metazoa</taxon>
        <taxon>Chordata</taxon>
        <taxon>Craniata</taxon>
        <taxon>Vertebrata</taxon>
        <taxon>Euteleostomi</taxon>
        <taxon>Mammalia</taxon>
        <taxon>Metatheria</taxon>
        <taxon>Diprotodontia</taxon>
        <taxon>Phascolarctidae</taxon>
        <taxon>Phascolarctos</taxon>
    </lineage>
</organism>
<dbReference type="Gene3D" id="3.40.50.10810">
    <property type="entry name" value="Tandem AAA-ATPase domain"/>
    <property type="match status" value="1"/>
</dbReference>
<dbReference type="KEGG" id="pcw:110204732"/>
<dbReference type="GO" id="GO:0003677">
    <property type="term" value="F:DNA binding"/>
    <property type="evidence" value="ECO:0007669"/>
    <property type="project" value="UniProtKB-KW"/>
</dbReference>
<comment type="similarity">
    <text evidence="2">Belongs to the SNF2/RAD54 helicase family.</text>
</comment>
<evidence type="ECO:0000313" key="10">
    <source>
        <dbReference type="RefSeq" id="XP_020836476.1"/>
    </source>
</evidence>
<keyword evidence="4" id="KW-0347">Helicase</keyword>
<dbReference type="GO" id="GO:0005634">
    <property type="term" value="C:nucleus"/>
    <property type="evidence" value="ECO:0007669"/>
    <property type="project" value="UniProtKB-SubCell"/>
</dbReference>
<keyword evidence="9" id="KW-1185">Reference proteome</keyword>
<dbReference type="GO" id="GO:0004386">
    <property type="term" value="F:helicase activity"/>
    <property type="evidence" value="ECO:0007669"/>
    <property type="project" value="UniProtKB-KW"/>
</dbReference>
<dbReference type="GO" id="GO:0016887">
    <property type="term" value="F:ATP hydrolysis activity"/>
    <property type="evidence" value="ECO:0007669"/>
    <property type="project" value="InterPro"/>
</dbReference>
<dbReference type="Proteomes" id="UP000515140">
    <property type="component" value="Unplaced"/>
</dbReference>
<dbReference type="GeneID" id="110204732"/>
<name>A0A6P5JWM7_PHACI</name>